<dbReference type="Proteomes" id="UP001589818">
    <property type="component" value="Unassembled WGS sequence"/>
</dbReference>
<accession>A0ABV6JLM6</accession>
<sequence>MYELHQQLHSHIEHNVRNFLRRYNIEQMQFLVQCMKDTSEASWVQGDSYEEKPDSAQDGHTVPAVLAHSSLESVTISEILAMLQQLDARKLKKAKELIQIAFMD</sequence>
<keyword evidence="2" id="KW-1185">Reference proteome</keyword>
<name>A0ABV6JLM6_9BACL</name>
<evidence type="ECO:0000313" key="1">
    <source>
        <dbReference type="EMBL" id="MFC0396587.1"/>
    </source>
</evidence>
<protein>
    <submittedName>
        <fullName evidence="1">Uncharacterized protein</fullName>
    </submittedName>
</protein>
<dbReference type="RefSeq" id="WP_204818571.1">
    <property type="nucleotide sequence ID" value="NZ_JANHOF010000005.1"/>
</dbReference>
<organism evidence="1 2">
    <name type="scientific">Paenibacillus mendelii</name>
    <dbReference type="NCBI Taxonomy" id="206163"/>
    <lineage>
        <taxon>Bacteria</taxon>
        <taxon>Bacillati</taxon>
        <taxon>Bacillota</taxon>
        <taxon>Bacilli</taxon>
        <taxon>Bacillales</taxon>
        <taxon>Paenibacillaceae</taxon>
        <taxon>Paenibacillus</taxon>
    </lineage>
</organism>
<evidence type="ECO:0000313" key="2">
    <source>
        <dbReference type="Proteomes" id="UP001589818"/>
    </source>
</evidence>
<reference evidence="1 2" key="1">
    <citation type="submission" date="2024-09" db="EMBL/GenBank/DDBJ databases">
        <authorList>
            <person name="Sun Q."/>
            <person name="Mori K."/>
        </authorList>
    </citation>
    <scope>NUCLEOTIDE SEQUENCE [LARGE SCALE GENOMIC DNA]</scope>
    <source>
        <strain evidence="1 2">CCM 4839</strain>
    </source>
</reference>
<proteinExistence type="predicted"/>
<dbReference type="EMBL" id="JBHLVF010000061">
    <property type="protein sequence ID" value="MFC0396587.1"/>
    <property type="molecule type" value="Genomic_DNA"/>
</dbReference>
<gene>
    <name evidence="1" type="ORF">ACFFJ8_35225</name>
</gene>
<comment type="caution">
    <text evidence="1">The sequence shown here is derived from an EMBL/GenBank/DDBJ whole genome shotgun (WGS) entry which is preliminary data.</text>
</comment>